<organism evidence="2 3">
    <name type="scientific">Ascobolus immersus RN42</name>
    <dbReference type="NCBI Taxonomy" id="1160509"/>
    <lineage>
        <taxon>Eukaryota</taxon>
        <taxon>Fungi</taxon>
        <taxon>Dikarya</taxon>
        <taxon>Ascomycota</taxon>
        <taxon>Pezizomycotina</taxon>
        <taxon>Pezizomycetes</taxon>
        <taxon>Pezizales</taxon>
        <taxon>Ascobolaceae</taxon>
        <taxon>Ascobolus</taxon>
    </lineage>
</organism>
<accession>A0A3N4I401</accession>
<feature type="compositionally biased region" description="Polar residues" evidence="1">
    <location>
        <begin position="112"/>
        <end position="123"/>
    </location>
</feature>
<feature type="region of interest" description="Disordered" evidence="1">
    <location>
        <begin position="65"/>
        <end position="133"/>
    </location>
</feature>
<evidence type="ECO:0000313" key="2">
    <source>
        <dbReference type="EMBL" id="RPA80749.1"/>
    </source>
</evidence>
<gene>
    <name evidence="2" type="ORF">BJ508DRAFT_125347</name>
</gene>
<dbReference type="Proteomes" id="UP000275078">
    <property type="component" value="Unassembled WGS sequence"/>
</dbReference>
<evidence type="ECO:0000313" key="3">
    <source>
        <dbReference type="Proteomes" id="UP000275078"/>
    </source>
</evidence>
<dbReference type="EMBL" id="ML119685">
    <property type="protein sequence ID" value="RPA80749.1"/>
    <property type="molecule type" value="Genomic_DNA"/>
</dbReference>
<proteinExistence type="predicted"/>
<protein>
    <submittedName>
        <fullName evidence="2">Uncharacterized protein</fullName>
    </submittedName>
</protein>
<keyword evidence="3" id="KW-1185">Reference proteome</keyword>
<name>A0A3N4I401_ASCIM</name>
<reference evidence="2 3" key="1">
    <citation type="journal article" date="2018" name="Nat. Ecol. Evol.">
        <title>Pezizomycetes genomes reveal the molecular basis of ectomycorrhizal truffle lifestyle.</title>
        <authorList>
            <person name="Murat C."/>
            <person name="Payen T."/>
            <person name="Noel B."/>
            <person name="Kuo A."/>
            <person name="Morin E."/>
            <person name="Chen J."/>
            <person name="Kohler A."/>
            <person name="Krizsan K."/>
            <person name="Balestrini R."/>
            <person name="Da Silva C."/>
            <person name="Montanini B."/>
            <person name="Hainaut M."/>
            <person name="Levati E."/>
            <person name="Barry K.W."/>
            <person name="Belfiori B."/>
            <person name="Cichocki N."/>
            <person name="Clum A."/>
            <person name="Dockter R.B."/>
            <person name="Fauchery L."/>
            <person name="Guy J."/>
            <person name="Iotti M."/>
            <person name="Le Tacon F."/>
            <person name="Lindquist E.A."/>
            <person name="Lipzen A."/>
            <person name="Malagnac F."/>
            <person name="Mello A."/>
            <person name="Molinier V."/>
            <person name="Miyauchi S."/>
            <person name="Poulain J."/>
            <person name="Riccioni C."/>
            <person name="Rubini A."/>
            <person name="Sitrit Y."/>
            <person name="Splivallo R."/>
            <person name="Traeger S."/>
            <person name="Wang M."/>
            <person name="Zifcakova L."/>
            <person name="Wipf D."/>
            <person name="Zambonelli A."/>
            <person name="Paolocci F."/>
            <person name="Nowrousian M."/>
            <person name="Ottonello S."/>
            <person name="Baldrian P."/>
            <person name="Spatafora J.W."/>
            <person name="Henrissat B."/>
            <person name="Nagy L.G."/>
            <person name="Aury J.M."/>
            <person name="Wincker P."/>
            <person name="Grigoriev I.V."/>
            <person name="Bonfante P."/>
            <person name="Martin F.M."/>
        </authorList>
    </citation>
    <scope>NUCLEOTIDE SEQUENCE [LARGE SCALE GENOMIC DNA]</scope>
    <source>
        <strain evidence="2 3">RN42</strain>
    </source>
</reference>
<dbReference type="AlphaFoldDB" id="A0A3N4I401"/>
<sequence>MGERTGSRIFFNLWPYVLGLTYFNFSNKFIAGIIHCPLSQTTAHRWLIECSFVFLRTSTKTSLIHRPRRERAMSISGPSSSSVPRHEPTRTHRLTCLGIPHPPKPVIAARNPPSTTNPRQQEGMTGLKSLPCP</sequence>
<evidence type="ECO:0000256" key="1">
    <source>
        <dbReference type="SAM" id="MobiDB-lite"/>
    </source>
</evidence>